<dbReference type="Pfam" id="PF01869">
    <property type="entry name" value="BcrAD_BadFG"/>
    <property type="match status" value="1"/>
</dbReference>
<dbReference type="PATRIC" id="fig|1330330.3.peg.1145"/>
<evidence type="ECO:0000313" key="2">
    <source>
        <dbReference type="EMBL" id="AKI97389.1"/>
    </source>
</evidence>
<dbReference type="KEGG" id="kpf:IX53_05660"/>
<dbReference type="Gene3D" id="3.30.420.40">
    <property type="match status" value="2"/>
</dbReference>
<feature type="domain" description="ATPase BadF/BadG/BcrA/BcrD type" evidence="1">
    <location>
        <begin position="5"/>
        <end position="250"/>
    </location>
</feature>
<dbReference type="STRING" id="1330330.IX53_05660"/>
<dbReference type="AlphaFoldDB" id="A0A0G2ZCV0"/>
<dbReference type="InterPro" id="IPR039758">
    <property type="entry name" value="NAGK-like"/>
</dbReference>
<gene>
    <name evidence="2" type="ORF">IX53_05660</name>
</gene>
<dbReference type="SUPFAM" id="SSF53067">
    <property type="entry name" value="Actin-like ATPase domain"/>
    <property type="match status" value="1"/>
</dbReference>
<dbReference type="InterPro" id="IPR043129">
    <property type="entry name" value="ATPase_NBD"/>
</dbReference>
<proteinExistence type="predicted"/>
<evidence type="ECO:0000259" key="1">
    <source>
        <dbReference type="Pfam" id="PF01869"/>
    </source>
</evidence>
<dbReference type="CDD" id="cd24007">
    <property type="entry name" value="ASKHA_NBD_eukNAGK-like"/>
    <property type="match status" value="1"/>
</dbReference>
<sequence length="284" mass="31335">MKVMGIDGGGTLLSASIFDGSSFEKETFDFSSNLSVVQYENLVELLENLKSHLGVPDALVASFSGAGDPVRKATLERALNDVFPNSYREIITDVEGVYRSCFPEGYGVVVIAGTGSVVYGKNSEGEPSRAGGWGHLFDDEGSAFWISKELIRYALKHRDGLIPPDPIFQKMLDHFNLNSLESLANLQLSGDFKAKIASFTEIALKDPSPLVFTIIKEASELLSEMISVVLKKTGSSRIILSGGCFKSPLYSRKIIEKFPDSDVEIFNDRTDLYIARELFQRLKR</sequence>
<dbReference type="InterPro" id="IPR002731">
    <property type="entry name" value="ATPase_BadF"/>
</dbReference>
<organism evidence="2 3">
    <name type="scientific">Kosmotoga pacifica</name>
    <dbReference type="NCBI Taxonomy" id="1330330"/>
    <lineage>
        <taxon>Bacteria</taxon>
        <taxon>Thermotogati</taxon>
        <taxon>Thermotogota</taxon>
        <taxon>Thermotogae</taxon>
        <taxon>Kosmotogales</taxon>
        <taxon>Kosmotogaceae</taxon>
        <taxon>Kosmotoga</taxon>
    </lineage>
</organism>
<dbReference type="Proteomes" id="UP000035159">
    <property type="component" value="Chromosome"/>
</dbReference>
<name>A0A0G2ZCV0_9BACT</name>
<accession>A0A0G2ZCV0</accession>
<keyword evidence="3" id="KW-1185">Reference proteome</keyword>
<evidence type="ECO:0000313" key="3">
    <source>
        <dbReference type="Proteomes" id="UP000035159"/>
    </source>
</evidence>
<dbReference type="GO" id="GO:0045127">
    <property type="term" value="F:N-acetylglucosamine kinase activity"/>
    <property type="evidence" value="ECO:0007669"/>
    <property type="project" value="InterPro"/>
</dbReference>
<dbReference type="PANTHER" id="PTHR12862:SF0">
    <property type="entry name" value="N-ACETYL-D-GLUCOSAMINE KINASE"/>
    <property type="match status" value="1"/>
</dbReference>
<dbReference type="RefSeq" id="WP_047754523.1">
    <property type="nucleotide sequence ID" value="NZ_CAJUHA010000015.1"/>
</dbReference>
<protein>
    <recommendedName>
        <fullName evidence="1">ATPase BadF/BadG/BcrA/BcrD type domain-containing protein</fullName>
    </recommendedName>
</protein>
<dbReference type="OrthoDB" id="9772633at2"/>
<reference evidence="2 3" key="1">
    <citation type="submission" date="2015-04" db="EMBL/GenBank/DDBJ databases">
        <title>Complete Genome Sequence of Kosmotoga pacifica SLHLJ1.</title>
        <authorList>
            <person name="Jiang L.J."/>
            <person name="Shao Z.Z."/>
            <person name="Jebbar M."/>
        </authorList>
    </citation>
    <scope>NUCLEOTIDE SEQUENCE [LARGE SCALE GENOMIC DNA]</scope>
    <source>
        <strain evidence="2 3">SLHLJ1</strain>
    </source>
</reference>
<dbReference type="EMBL" id="CP011232">
    <property type="protein sequence ID" value="AKI97389.1"/>
    <property type="molecule type" value="Genomic_DNA"/>
</dbReference>
<dbReference type="PANTHER" id="PTHR12862">
    <property type="entry name" value="BADF TYPE ATPASE DOMAIN-CONTAINING PROTEIN"/>
    <property type="match status" value="1"/>
</dbReference>